<accession>A0ABY6LKV7</accession>
<dbReference type="EMBL" id="CP092882">
    <property type="protein sequence ID" value="UYV81839.1"/>
    <property type="molecule type" value="Genomic_DNA"/>
</dbReference>
<evidence type="ECO:0000256" key="1">
    <source>
        <dbReference type="SAM" id="MobiDB-lite"/>
    </source>
</evidence>
<evidence type="ECO:0000313" key="3">
    <source>
        <dbReference type="Proteomes" id="UP001235939"/>
    </source>
</evidence>
<feature type="region of interest" description="Disordered" evidence="1">
    <location>
        <begin position="90"/>
        <end position="118"/>
    </location>
</feature>
<dbReference type="Proteomes" id="UP001235939">
    <property type="component" value="Chromosome 20"/>
</dbReference>
<proteinExistence type="predicted"/>
<gene>
    <name evidence="2" type="ORF">LAZ67_20002658</name>
</gene>
<sequence>MCHRTADPMLPAEQREQQGKCRGVPMAGVTDVWSLQQSGTSVTDVQVLRSLAGNQHCLDCDAFSRPVSSRTKLGQPEPWWTDLHRVLRHPSQPGHPHLQSEVPRPGCLAVSVTPSTTM</sequence>
<name>A0ABY6LKV7_9ARAC</name>
<evidence type="ECO:0000313" key="2">
    <source>
        <dbReference type="EMBL" id="UYV81839.1"/>
    </source>
</evidence>
<reference evidence="2 3" key="1">
    <citation type="submission" date="2022-01" db="EMBL/GenBank/DDBJ databases">
        <title>A chromosomal length assembly of Cordylochernes scorpioides.</title>
        <authorList>
            <person name="Zeh D."/>
            <person name="Zeh J."/>
        </authorList>
    </citation>
    <scope>NUCLEOTIDE SEQUENCE [LARGE SCALE GENOMIC DNA]</scope>
    <source>
        <strain evidence="2">IN4F17</strain>
        <tissue evidence="2">Whole Body</tissue>
    </source>
</reference>
<keyword evidence="3" id="KW-1185">Reference proteome</keyword>
<protein>
    <submittedName>
        <fullName evidence="2">Uncharacterized protein</fullName>
    </submittedName>
</protein>
<feature type="region of interest" description="Disordered" evidence="1">
    <location>
        <begin position="1"/>
        <end position="21"/>
    </location>
</feature>
<organism evidence="2 3">
    <name type="scientific">Cordylochernes scorpioides</name>
    <dbReference type="NCBI Taxonomy" id="51811"/>
    <lineage>
        <taxon>Eukaryota</taxon>
        <taxon>Metazoa</taxon>
        <taxon>Ecdysozoa</taxon>
        <taxon>Arthropoda</taxon>
        <taxon>Chelicerata</taxon>
        <taxon>Arachnida</taxon>
        <taxon>Pseudoscorpiones</taxon>
        <taxon>Cheliferoidea</taxon>
        <taxon>Chernetidae</taxon>
        <taxon>Cordylochernes</taxon>
    </lineage>
</organism>